<protein>
    <submittedName>
        <fullName evidence="1">Uncharacterized protein</fullName>
    </submittedName>
</protein>
<dbReference type="AlphaFoldDB" id="A0A5B7FW89"/>
<evidence type="ECO:0000313" key="1">
    <source>
        <dbReference type="EMBL" id="MPC49168.1"/>
    </source>
</evidence>
<dbReference type="Proteomes" id="UP000324222">
    <property type="component" value="Unassembled WGS sequence"/>
</dbReference>
<evidence type="ECO:0000313" key="2">
    <source>
        <dbReference type="Proteomes" id="UP000324222"/>
    </source>
</evidence>
<proteinExistence type="predicted"/>
<sequence length="38" mass="4350">MGCGLKVWWWAGRRSGIRDRDAGCQQRWCGGNKASLWP</sequence>
<name>A0A5B7FW89_PORTR</name>
<comment type="caution">
    <text evidence="1">The sequence shown here is derived from an EMBL/GenBank/DDBJ whole genome shotgun (WGS) entry which is preliminary data.</text>
</comment>
<dbReference type="EMBL" id="VSRR010008708">
    <property type="protein sequence ID" value="MPC49168.1"/>
    <property type="molecule type" value="Genomic_DNA"/>
</dbReference>
<accession>A0A5B7FW89</accession>
<keyword evidence="2" id="KW-1185">Reference proteome</keyword>
<reference evidence="1 2" key="1">
    <citation type="submission" date="2019-05" db="EMBL/GenBank/DDBJ databases">
        <title>Another draft genome of Portunus trituberculatus and its Hox gene families provides insights of decapod evolution.</title>
        <authorList>
            <person name="Jeong J.-H."/>
            <person name="Song I."/>
            <person name="Kim S."/>
            <person name="Choi T."/>
            <person name="Kim D."/>
            <person name="Ryu S."/>
            <person name="Kim W."/>
        </authorList>
    </citation>
    <scope>NUCLEOTIDE SEQUENCE [LARGE SCALE GENOMIC DNA]</scope>
    <source>
        <tissue evidence="1">Muscle</tissue>
    </source>
</reference>
<organism evidence="1 2">
    <name type="scientific">Portunus trituberculatus</name>
    <name type="common">Swimming crab</name>
    <name type="synonym">Neptunus trituberculatus</name>
    <dbReference type="NCBI Taxonomy" id="210409"/>
    <lineage>
        <taxon>Eukaryota</taxon>
        <taxon>Metazoa</taxon>
        <taxon>Ecdysozoa</taxon>
        <taxon>Arthropoda</taxon>
        <taxon>Crustacea</taxon>
        <taxon>Multicrustacea</taxon>
        <taxon>Malacostraca</taxon>
        <taxon>Eumalacostraca</taxon>
        <taxon>Eucarida</taxon>
        <taxon>Decapoda</taxon>
        <taxon>Pleocyemata</taxon>
        <taxon>Brachyura</taxon>
        <taxon>Eubrachyura</taxon>
        <taxon>Portunoidea</taxon>
        <taxon>Portunidae</taxon>
        <taxon>Portuninae</taxon>
        <taxon>Portunus</taxon>
    </lineage>
</organism>
<gene>
    <name evidence="1" type="ORF">E2C01_042963</name>
</gene>